<dbReference type="Proteomes" id="UP000467105">
    <property type="component" value="Chromosome"/>
</dbReference>
<dbReference type="EMBL" id="AP022614">
    <property type="protein sequence ID" value="BBZ43922.1"/>
    <property type="molecule type" value="Genomic_DNA"/>
</dbReference>
<gene>
    <name evidence="1" type="ORF">MPRM_12030</name>
</gene>
<sequence length="201" mass="21746">MIAATIEERLVVQLADVIAVFRYREGGSAIWHVDISPSTPLTRLCGAWVTGDACTLRNVLAARLLLPFGGRLITDATELADRTVGIVDPNATLANTRDRISELDALHRDSKTAAGQPRAPIIWPALPQPLDWAALPPPPRGVNPDPFVAETIAVARWFAELAEVWSKVEVARTSRQHLACGDLTPQPLPVALTPTDDRSLA</sequence>
<reference evidence="1 2" key="1">
    <citation type="journal article" date="2019" name="Emerg. Microbes Infect.">
        <title>Comprehensive subspecies identification of 175 nontuberculous mycobacteria species based on 7547 genomic profiles.</title>
        <authorList>
            <person name="Matsumoto Y."/>
            <person name="Kinjo T."/>
            <person name="Motooka D."/>
            <person name="Nabeya D."/>
            <person name="Jung N."/>
            <person name="Uechi K."/>
            <person name="Horii T."/>
            <person name="Iida T."/>
            <person name="Fujita J."/>
            <person name="Nakamura S."/>
        </authorList>
    </citation>
    <scope>NUCLEOTIDE SEQUENCE [LARGE SCALE GENOMIC DNA]</scope>
    <source>
        <strain evidence="1 2">JCM 14742</strain>
    </source>
</reference>
<evidence type="ECO:0000313" key="2">
    <source>
        <dbReference type="Proteomes" id="UP000467105"/>
    </source>
</evidence>
<proteinExistence type="predicted"/>
<name>A0A7I7YRW6_9MYCO</name>
<evidence type="ECO:0000313" key="1">
    <source>
        <dbReference type="EMBL" id="BBZ43922.1"/>
    </source>
</evidence>
<keyword evidence="2" id="KW-1185">Reference proteome</keyword>
<accession>A0A7I7YRW6</accession>
<dbReference type="AlphaFoldDB" id="A0A7I7YRW6"/>
<organism evidence="1 2">
    <name type="scientific">Mycobacterium parmense</name>
    <dbReference type="NCBI Taxonomy" id="185642"/>
    <lineage>
        <taxon>Bacteria</taxon>
        <taxon>Bacillati</taxon>
        <taxon>Actinomycetota</taxon>
        <taxon>Actinomycetes</taxon>
        <taxon>Mycobacteriales</taxon>
        <taxon>Mycobacteriaceae</taxon>
        <taxon>Mycobacterium</taxon>
        <taxon>Mycobacterium simiae complex</taxon>
    </lineage>
</organism>
<protein>
    <submittedName>
        <fullName evidence="1">Uncharacterized protein</fullName>
    </submittedName>
</protein>